<feature type="region of interest" description="Disordered" evidence="1">
    <location>
        <begin position="33"/>
        <end position="61"/>
    </location>
</feature>
<feature type="compositionally biased region" description="Polar residues" evidence="1">
    <location>
        <begin position="50"/>
        <end position="61"/>
    </location>
</feature>
<evidence type="ECO:0000256" key="1">
    <source>
        <dbReference type="SAM" id="MobiDB-lite"/>
    </source>
</evidence>
<evidence type="ECO:0000313" key="2">
    <source>
        <dbReference type="EMBL" id="KAK5633648.1"/>
    </source>
</evidence>
<gene>
    <name evidence="2" type="ORF">RRF57_009362</name>
</gene>
<dbReference type="EMBL" id="JAWHQM010000034">
    <property type="protein sequence ID" value="KAK5633648.1"/>
    <property type="molecule type" value="Genomic_DNA"/>
</dbReference>
<evidence type="ECO:0000313" key="3">
    <source>
        <dbReference type="Proteomes" id="UP001305414"/>
    </source>
</evidence>
<keyword evidence="3" id="KW-1185">Reference proteome</keyword>
<organism evidence="2 3">
    <name type="scientific">Xylaria bambusicola</name>
    <dbReference type="NCBI Taxonomy" id="326684"/>
    <lineage>
        <taxon>Eukaryota</taxon>
        <taxon>Fungi</taxon>
        <taxon>Dikarya</taxon>
        <taxon>Ascomycota</taxon>
        <taxon>Pezizomycotina</taxon>
        <taxon>Sordariomycetes</taxon>
        <taxon>Xylariomycetidae</taxon>
        <taxon>Xylariales</taxon>
        <taxon>Xylariaceae</taxon>
        <taxon>Xylaria</taxon>
    </lineage>
</organism>
<dbReference type="AlphaFoldDB" id="A0AAN7UUV2"/>
<reference evidence="2 3" key="1">
    <citation type="submission" date="2023-10" db="EMBL/GenBank/DDBJ databases">
        <title>Draft genome sequence of Xylaria bambusicola isolate GMP-LS, the root and basal stem rot pathogen of sugarcane in Indonesia.</title>
        <authorList>
            <person name="Selvaraj P."/>
            <person name="Muralishankar V."/>
            <person name="Muruganantham S."/>
            <person name="Sp S."/>
            <person name="Haryani S."/>
            <person name="Lau K.J.X."/>
            <person name="Naqvi N.I."/>
        </authorList>
    </citation>
    <scope>NUCLEOTIDE SEQUENCE [LARGE SCALE GENOMIC DNA]</scope>
    <source>
        <strain evidence="2">GMP-LS</strain>
    </source>
</reference>
<dbReference type="Proteomes" id="UP001305414">
    <property type="component" value="Unassembled WGS sequence"/>
</dbReference>
<name>A0AAN7UUV2_9PEZI</name>
<accession>A0AAN7UUV2</accession>
<comment type="caution">
    <text evidence="2">The sequence shown here is derived from an EMBL/GenBank/DDBJ whole genome shotgun (WGS) entry which is preliminary data.</text>
</comment>
<sequence>MPVNAKDDTRFPQAQRLWVALQVLRACWLLSPTNSTASRPHLGSMDLKFGSSNLQPISTRR</sequence>
<proteinExistence type="predicted"/>
<protein>
    <submittedName>
        <fullName evidence="2">Uncharacterized protein</fullName>
    </submittedName>
</protein>